<reference evidence="6 7" key="1">
    <citation type="submission" date="2018-09" db="EMBL/GenBank/DDBJ databases">
        <title>Whole genome sequencing of Microbacterium oryzae strain MB-10T.</title>
        <authorList>
            <person name="Das S.K."/>
        </authorList>
    </citation>
    <scope>NUCLEOTIDE SEQUENCE [LARGE SCALE GENOMIC DNA]</scope>
    <source>
        <strain evidence="6 7">MB-10</strain>
    </source>
</reference>
<dbReference type="KEGG" id="moj:D7D94_07650"/>
<dbReference type="PROSITE" id="PS51128">
    <property type="entry name" value="ZF_DKSA_2"/>
    <property type="match status" value="1"/>
</dbReference>
<name>A0A6I6E7C2_9MICO</name>
<evidence type="ECO:0000313" key="6">
    <source>
        <dbReference type="EMBL" id="QGU27551.1"/>
    </source>
</evidence>
<feature type="domain" description="Zinc finger DksA/TraR C4-type" evidence="5">
    <location>
        <begin position="71"/>
        <end position="103"/>
    </location>
</feature>
<dbReference type="Proteomes" id="UP000422989">
    <property type="component" value="Chromosome"/>
</dbReference>
<dbReference type="InterPro" id="IPR000962">
    <property type="entry name" value="Znf_DskA_TraR"/>
</dbReference>
<dbReference type="RefSeq" id="WP_156242045.1">
    <property type="nucleotide sequence ID" value="NZ_BAAAZL010000004.1"/>
</dbReference>
<proteinExistence type="predicted"/>
<dbReference type="GO" id="GO:0008270">
    <property type="term" value="F:zinc ion binding"/>
    <property type="evidence" value="ECO:0007669"/>
    <property type="project" value="UniProtKB-KW"/>
</dbReference>
<evidence type="ECO:0000256" key="3">
    <source>
        <dbReference type="ARBA" id="ARBA00022833"/>
    </source>
</evidence>
<dbReference type="EMBL" id="CP032550">
    <property type="protein sequence ID" value="QGU27551.1"/>
    <property type="molecule type" value="Genomic_DNA"/>
</dbReference>
<evidence type="ECO:0000256" key="2">
    <source>
        <dbReference type="ARBA" id="ARBA00022771"/>
    </source>
</evidence>
<sequence length="107" mass="11475">MAVQTPAHIDVGDAISVRKQLEQHLQEREEILRQLEPRALPSVDPIAYQTVASTRLVVKQISAALQRLDAGTYGQCVRCGSQIPPARLGVVPHASACVACHGRGEAA</sequence>
<accession>A0A6I6E7C2</accession>
<keyword evidence="1" id="KW-0479">Metal-binding</keyword>
<dbReference type="OrthoDB" id="9803742at2"/>
<organism evidence="6 7">
    <name type="scientific">Microbacterium oryzae</name>
    <dbReference type="NCBI Taxonomy" id="743009"/>
    <lineage>
        <taxon>Bacteria</taxon>
        <taxon>Bacillati</taxon>
        <taxon>Actinomycetota</taxon>
        <taxon>Actinomycetes</taxon>
        <taxon>Micrococcales</taxon>
        <taxon>Microbacteriaceae</taxon>
        <taxon>Microbacterium</taxon>
    </lineage>
</organism>
<keyword evidence="3" id="KW-0862">Zinc</keyword>
<dbReference type="AlphaFoldDB" id="A0A6I6E7C2"/>
<evidence type="ECO:0000256" key="4">
    <source>
        <dbReference type="PROSITE-ProRule" id="PRU00510"/>
    </source>
</evidence>
<feature type="zinc finger region" description="dksA C4-type" evidence="4">
    <location>
        <begin position="76"/>
        <end position="100"/>
    </location>
</feature>
<keyword evidence="7" id="KW-1185">Reference proteome</keyword>
<protein>
    <submittedName>
        <fullName evidence="6">TraR/DksA family transcriptional regulator</fullName>
    </submittedName>
</protein>
<gene>
    <name evidence="6" type="ORF">D7D94_07650</name>
</gene>
<dbReference type="SUPFAM" id="SSF57716">
    <property type="entry name" value="Glucocorticoid receptor-like (DNA-binding domain)"/>
    <property type="match status" value="1"/>
</dbReference>
<dbReference type="PANTHER" id="PTHR33823">
    <property type="entry name" value="RNA POLYMERASE-BINDING TRANSCRIPTION FACTOR DKSA-RELATED"/>
    <property type="match status" value="1"/>
</dbReference>
<dbReference type="Pfam" id="PF01258">
    <property type="entry name" value="zf-dskA_traR"/>
    <property type="match status" value="1"/>
</dbReference>
<dbReference type="Gene3D" id="1.20.120.910">
    <property type="entry name" value="DksA, coiled-coil domain"/>
    <property type="match status" value="1"/>
</dbReference>
<evidence type="ECO:0000259" key="5">
    <source>
        <dbReference type="Pfam" id="PF01258"/>
    </source>
</evidence>
<evidence type="ECO:0000313" key="7">
    <source>
        <dbReference type="Proteomes" id="UP000422989"/>
    </source>
</evidence>
<evidence type="ECO:0000256" key="1">
    <source>
        <dbReference type="ARBA" id="ARBA00022723"/>
    </source>
</evidence>
<keyword evidence="2" id="KW-0863">Zinc-finger</keyword>